<evidence type="ECO:0000259" key="1">
    <source>
        <dbReference type="Pfam" id="PF13358"/>
    </source>
</evidence>
<dbReference type="InterPro" id="IPR047655">
    <property type="entry name" value="Transpos_IS630-like"/>
</dbReference>
<keyword evidence="5" id="KW-1185">Reference proteome</keyword>
<dbReference type="AlphaFoldDB" id="A0A7M2YXW6"/>
<evidence type="ECO:0000259" key="2">
    <source>
        <dbReference type="Pfam" id="PF13518"/>
    </source>
</evidence>
<dbReference type="InterPro" id="IPR025959">
    <property type="entry name" value="Winged_HTH_dom"/>
</dbReference>
<evidence type="ECO:0000313" key="5">
    <source>
        <dbReference type="Proteomes" id="UP000254134"/>
    </source>
</evidence>
<gene>
    <name evidence="4" type="ORF">Gocc_1785</name>
</gene>
<keyword evidence="4" id="KW-0378">Hydrolase</keyword>
<feature type="domain" description="Insertion element IS150 protein InsJ-like helix-turn-helix" evidence="2">
    <location>
        <begin position="11"/>
        <end position="62"/>
    </location>
</feature>
<keyword evidence="4" id="KW-0540">Nuclease</keyword>
<protein>
    <submittedName>
        <fullName evidence="4">DDE-type endonuclease</fullName>
    </submittedName>
</protein>
<dbReference type="Pfam" id="PF13518">
    <property type="entry name" value="HTH_28"/>
    <property type="match status" value="1"/>
</dbReference>
<reference evidence="5" key="2">
    <citation type="journal article" date="2019" name="MicrobiologyOpen">
        <title>High-quality draft genome sequence of Gaiella occulta isolated from a 150 meter deep mineral water borehole and comparison with the genome sequences of other deep-branching lineages of the phylum Actinobacteria.</title>
        <authorList>
            <person name="Severino R."/>
            <person name="Froufe H.J.C."/>
            <person name="Barroso C."/>
            <person name="Albuquerque L."/>
            <person name="Lobo-da-Cunha A."/>
            <person name="da Costa M.S."/>
            <person name="Egas C."/>
        </authorList>
    </citation>
    <scope>NUCLEOTIDE SEQUENCE [LARGE SCALE GENOMIC DNA]</scope>
    <source>
        <strain evidence="5">F2-233</strain>
    </source>
</reference>
<sequence length="339" mass="38453">MWSQAEQERVRRLAVAAVVGQGLSVAAAGRVFGVSRQTVSGWVNGFRRQGESALAAGRRGRRAGEQQALPPWMQGQLVQTIRGRNPDQLRLPFSLWTREAVRELIRSRYGIELALTTVGQYLKRWGFTPQKPVQRAFEQNPVAVARWLEREYPAIEARAKREGARILWADEMGLRSDQAAGRSFAPRGRTPVVGKTGRRFGCNVIQAVSNRGELCFRVFEGSFTQAVYRDFLKRLLKQAAGRKLYLIVDGHPVHRGKNVNAWLAERAELIEVHRLPGYSPELNPAELLNNDTKHAALTRRRPRDPDELLDGTRSHLHRRQKQPHVIRSFFHHPDVAYAA</sequence>
<keyword evidence="4" id="KW-0255">Endonuclease</keyword>
<feature type="domain" description="Tc1-like transposase DDE" evidence="1">
    <location>
        <begin position="165"/>
        <end position="308"/>
    </location>
</feature>
<dbReference type="Pfam" id="PF13358">
    <property type="entry name" value="DDE_3"/>
    <property type="match status" value="1"/>
</dbReference>
<evidence type="ECO:0000259" key="3">
    <source>
        <dbReference type="Pfam" id="PF13592"/>
    </source>
</evidence>
<dbReference type="InterPro" id="IPR009057">
    <property type="entry name" value="Homeodomain-like_sf"/>
</dbReference>
<comment type="caution">
    <text evidence="4">The sequence shown here is derived from an EMBL/GenBank/DDBJ whole genome shotgun (WGS) entry which is preliminary data.</text>
</comment>
<dbReference type="InterPro" id="IPR038717">
    <property type="entry name" value="Tc1-like_DDE_dom"/>
</dbReference>
<evidence type="ECO:0000313" key="4">
    <source>
        <dbReference type="EMBL" id="RDI74896.1"/>
    </source>
</evidence>
<dbReference type="InterPro" id="IPR055247">
    <property type="entry name" value="InsJ-like_HTH"/>
</dbReference>
<name>A0A7M2YXW6_9ACTN</name>
<dbReference type="GO" id="GO:0003676">
    <property type="term" value="F:nucleic acid binding"/>
    <property type="evidence" value="ECO:0007669"/>
    <property type="project" value="InterPro"/>
</dbReference>
<accession>A0A7M2YXW6</accession>
<dbReference type="Pfam" id="PF13592">
    <property type="entry name" value="HTH_33"/>
    <property type="match status" value="1"/>
</dbReference>
<reference evidence="4 5" key="1">
    <citation type="submission" date="2018-07" db="EMBL/GenBank/DDBJ databases">
        <title>High-quality-draft genome sequence of Gaiella occulta.</title>
        <authorList>
            <person name="Severino R."/>
            <person name="Froufe H.J.C."/>
            <person name="Rainey F.A."/>
            <person name="Barroso C."/>
            <person name="Albuquerque L."/>
            <person name="Lobo-Da-Cunha A."/>
            <person name="Da Costa M.S."/>
            <person name="Egas C."/>
        </authorList>
    </citation>
    <scope>NUCLEOTIDE SEQUENCE [LARGE SCALE GENOMIC DNA]</scope>
    <source>
        <strain evidence="4 5">F2-233</strain>
    </source>
</reference>
<dbReference type="GO" id="GO:0004519">
    <property type="term" value="F:endonuclease activity"/>
    <property type="evidence" value="ECO:0007669"/>
    <property type="project" value="UniProtKB-KW"/>
</dbReference>
<dbReference type="Proteomes" id="UP000254134">
    <property type="component" value="Unassembled WGS sequence"/>
</dbReference>
<dbReference type="InterPro" id="IPR036397">
    <property type="entry name" value="RNaseH_sf"/>
</dbReference>
<dbReference type="SUPFAM" id="SSF46689">
    <property type="entry name" value="Homeodomain-like"/>
    <property type="match status" value="1"/>
</dbReference>
<dbReference type="NCBIfam" id="NF033545">
    <property type="entry name" value="transpos_IS630"/>
    <property type="match status" value="1"/>
</dbReference>
<dbReference type="EMBL" id="QQZY01000003">
    <property type="protein sequence ID" value="RDI74896.1"/>
    <property type="molecule type" value="Genomic_DNA"/>
</dbReference>
<organism evidence="4 5">
    <name type="scientific">Gaiella occulta</name>
    <dbReference type="NCBI Taxonomy" id="1002870"/>
    <lineage>
        <taxon>Bacteria</taxon>
        <taxon>Bacillati</taxon>
        <taxon>Actinomycetota</taxon>
        <taxon>Thermoleophilia</taxon>
        <taxon>Gaiellales</taxon>
        <taxon>Gaiellaceae</taxon>
        <taxon>Gaiella</taxon>
    </lineage>
</organism>
<proteinExistence type="predicted"/>
<feature type="domain" description="Winged helix-turn helix" evidence="3">
    <location>
        <begin position="93"/>
        <end position="150"/>
    </location>
</feature>
<dbReference type="Gene3D" id="3.30.420.10">
    <property type="entry name" value="Ribonuclease H-like superfamily/Ribonuclease H"/>
    <property type="match status" value="1"/>
</dbReference>